<feature type="compositionally biased region" description="Basic and acidic residues" evidence="3">
    <location>
        <begin position="106"/>
        <end position="123"/>
    </location>
</feature>
<dbReference type="GO" id="GO:0009631">
    <property type="term" value="P:cold acclimation"/>
    <property type="evidence" value="ECO:0007669"/>
    <property type="project" value="TreeGrafter"/>
</dbReference>
<dbReference type="GO" id="GO:0005829">
    <property type="term" value="C:cytosol"/>
    <property type="evidence" value="ECO:0007669"/>
    <property type="project" value="TreeGrafter"/>
</dbReference>
<dbReference type="AlphaFoldDB" id="A0AAD9XCU8"/>
<dbReference type="InterPro" id="IPR000167">
    <property type="entry name" value="Dehydrin"/>
</dbReference>
<keyword evidence="5" id="KW-1185">Reference proteome</keyword>
<dbReference type="GO" id="GO:0009737">
    <property type="term" value="P:response to abscisic acid"/>
    <property type="evidence" value="ECO:0007669"/>
    <property type="project" value="TreeGrafter"/>
</dbReference>
<dbReference type="InterPro" id="IPR030513">
    <property type="entry name" value="Dehydrin_CS"/>
</dbReference>
<evidence type="ECO:0000313" key="5">
    <source>
        <dbReference type="Proteomes" id="UP001280121"/>
    </source>
</evidence>
<evidence type="ECO:0008006" key="6">
    <source>
        <dbReference type="Google" id="ProtNLM"/>
    </source>
</evidence>
<sequence length="179" mass="18449">MAHYNKDQHGAVTPQTDEHGNIIRQSGQTGLVEQIKEHIPGMGHKDDSKPQHHTGTGATTTAHGGGGLGEQIKEGLPGMGHRDDKTHYPPGTTTTTTAPGGAGIGEKIKENIPGMGHKDDKPHHTTGAGAGAGAGATTTPGGGCFGTSGEGQPKHDKNGQEKKGITEKIKEKLPGHHDH</sequence>
<feature type="compositionally biased region" description="Low complexity" evidence="3">
    <location>
        <begin position="53"/>
        <end position="62"/>
    </location>
</feature>
<reference evidence="4" key="1">
    <citation type="journal article" date="2023" name="Plant J.">
        <title>Genome sequences and population genomics provide insights into the demographic history, inbreeding, and mutation load of two 'living fossil' tree species of Dipteronia.</title>
        <authorList>
            <person name="Feng Y."/>
            <person name="Comes H.P."/>
            <person name="Chen J."/>
            <person name="Zhu S."/>
            <person name="Lu R."/>
            <person name="Zhang X."/>
            <person name="Li P."/>
            <person name="Qiu J."/>
            <person name="Olsen K.M."/>
            <person name="Qiu Y."/>
        </authorList>
    </citation>
    <scope>NUCLEOTIDE SEQUENCE</scope>
    <source>
        <strain evidence="4">KIB01</strain>
    </source>
</reference>
<dbReference type="GO" id="GO:0009414">
    <property type="term" value="P:response to water deprivation"/>
    <property type="evidence" value="ECO:0007669"/>
    <property type="project" value="UniProtKB-ARBA"/>
</dbReference>
<organism evidence="4 5">
    <name type="scientific">Dipteronia dyeriana</name>
    <dbReference type="NCBI Taxonomy" id="168575"/>
    <lineage>
        <taxon>Eukaryota</taxon>
        <taxon>Viridiplantae</taxon>
        <taxon>Streptophyta</taxon>
        <taxon>Embryophyta</taxon>
        <taxon>Tracheophyta</taxon>
        <taxon>Spermatophyta</taxon>
        <taxon>Magnoliopsida</taxon>
        <taxon>eudicotyledons</taxon>
        <taxon>Gunneridae</taxon>
        <taxon>Pentapetalae</taxon>
        <taxon>rosids</taxon>
        <taxon>malvids</taxon>
        <taxon>Sapindales</taxon>
        <taxon>Sapindaceae</taxon>
        <taxon>Hippocastanoideae</taxon>
        <taxon>Acereae</taxon>
        <taxon>Dipteronia</taxon>
    </lineage>
</organism>
<feature type="region of interest" description="Disordered" evidence="3">
    <location>
        <begin position="1"/>
        <end position="21"/>
    </location>
</feature>
<comment type="similarity">
    <text evidence="1 2">Belongs to the plant dehydrin family.</text>
</comment>
<evidence type="ECO:0000256" key="1">
    <source>
        <dbReference type="ARBA" id="ARBA00008403"/>
    </source>
</evidence>
<accession>A0AAD9XCU8</accession>
<dbReference type="GO" id="GO:0046872">
    <property type="term" value="F:metal ion binding"/>
    <property type="evidence" value="ECO:0007669"/>
    <property type="project" value="UniProtKB-ARBA"/>
</dbReference>
<protein>
    <recommendedName>
        <fullName evidence="6">Dehydrin</fullName>
    </recommendedName>
</protein>
<dbReference type="Pfam" id="PF00257">
    <property type="entry name" value="Dehydrin"/>
    <property type="match status" value="1"/>
</dbReference>
<feature type="compositionally biased region" description="Gly residues" evidence="3">
    <location>
        <begin position="128"/>
        <end position="149"/>
    </location>
</feature>
<feature type="compositionally biased region" description="Basic and acidic residues" evidence="3">
    <location>
        <begin position="152"/>
        <end position="179"/>
    </location>
</feature>
<evidence type="ECO:0000313" key="4">
    <source>
        <dbReference type="EMBL" id="KAK2657124.1"/>
    </source>
</evidence>
<dbReference type="EMBL" id="JANJYI010000003">
    <property type="protein sequence ID" value="KAK2657124.1"/>
    <property type="molecule type" value="Genomic_DNA"/>
</dbReference>
<dbReference type="PANTHER" id="PTHR33346">
    <property type="entry name" value="DEHYDRIN XERO 2-RELATED"/>
    <property type="match status" value="1"/>
</dbReference>
<feature type="compositionally biased region" description="Basic and acidic residues" evidence="3">
    <location>
        <begin position="40"/>
        <end position="50"/>
    </location>
</feature>
<dbReference type="PROSITE" id="PS00823">
    <property type="entry name" value="DEHYDRIN_2"/>
    <property type="match status" value="1"/>
</dbReference>
<comment type="caution">
    <text evidence="4">The sequence shown here is derived from an EMBL/GenBank/DDBJ whole genome shotgun (WGS) entry which is preliminary data.</text>
</comment>
<feature type="region of interest" description="Disordered" evidence="3">
    <location>
        <begin position="40"/>
        <end position="179"/>
    </location>
</feature>
<dbReference type="Proteomes" id="UP001280121">
    <property type="component" value="Unassembled WGS sequence"/>
</dbReference>
<feature type="compositionally biased region" description="Low complexity" evidence="3">
    <location>
        <begin position="89"/>
        <end position="99"/>
    </location>
</feature>
<evidence type="ECO:0000256" key="2">
    <source>
        <dbReference type="RuleBase" id="RU003995"/>
    </source>
</evidence>
<evidence type="ECO:0000256" key="3">
    <source>
        <dbReference type="SAM" id="MobiDB-lite"/>
    </source>
</evidence>
<proteinExistence type="inferred from homology"/>
<name>A0AAD9XCU8_9ROSI</name>
<gene>
    <name evidence="4" type="ORF">Ddye_010176</name>
</gene>
<dbReference type="PANTHER" id="PTHR33346:SF42">
    <property type="entry name" value="DEHYDRIN XERO 1"/>
    <property type="match status" value="1"/>
</dbReference>